<evidence type="ECO:0000256" key="1">
    <source>
        <dbReference type="ARBA" id="ARBA00023270"/>
    </source>
</evidence>
<name>T1DA23_9ZZZZ</name>
<protein>
    <submittedName>
        <fullName evidence="3">Triosephosphate isomerase</fullName>
    </submittedName>
</protein>
<dbReference type="Pfam" id="PF05690">
    <property type="entry name" value="ThiG"/>
    <property type="match status" value="1"/>
</dbReference>
<dbReference type="AlphaFoldDB" id="T1DA23"/>
<accession>T1DA23</accession>
<reference evidence="3" key="2">
    <citation type="journal article" date="2014" name="ISME J.">
        <title>Microbial stratification in low pH oxic and suboxic macroscopic growths along an acid mine drainage.</title>
        <authorList>
            <person name="Mendez-Garcia C."/>
            <person name="Mesa V."/>
            <person name="Sprenger R.R."/>
            <person name="Richter M."/>
            <person name="Diez M.S."/>
            <person name="Solano J."/>
            <person name="Bargiela R."/>
            <person name="Golyshina O.V."/>
            <person name="Manteca A."/>
            <person name="Ramos J.L."/>
            <person name="Gallego J.R."/>
            <person name="Llorente I."/>
            <person name="Martins Dos Santos V.A."/>
            <person name="Jensen O.N."/>
            <person name="Pelaez A.I."/>
            <person name="Sanchez J."/>
            <person name="Ferrer M."/>
        </authorList>
    </citation>
    <scope>NUCLEOTIDE SEQUENCE</scope>
</reference>
<evidence type="ECO:0000313" key="3">
    <source>
        <dbReference type="EMBL" id="EQD79020.1"/>
    </source>
</evidence>
<feature type="domain" description="Thiazole synthase ThiG" evidence="2">
    <location>
        <begin position="10"/>
        <end position="50"/>
    </location>
</feature>
<dbReference type="InterPro" id="IPR013785">
    <property type="entry name" value="Aldolase_TIM"/>
</dbReference>
<dbReference type="SUPFAM" id="SSF110399">
    <property type="entry name" value="ThiG-like"/>
    <property type="match status" value="1"/>
</dbReference>
<proteinExistence type="predicted"/>
<dbReference type="EMBL" id="AUZY01000316">
    <property type="protein sequence ID" value="EQD79020.1"/>
    <property type="molecule type" value="Genomic_DNA"/>
</dbReference>
<dbReference type="GO" id="GO:0004807">
    <property type="term" value="F:triose-phosphate isomerase activity"/>
    <property type="evidence" value="ECO:0007669"/>
    <property type="project" value="InterPro"/>
</dbReference>
<comment type="caution">
    <text evidence="3">The sequence shown here is derived from an EMBL/GenBank/DDBJ whole genome shotgun (WGS) entry which is preliminary data.</text>
</comment>
<gene>
    <name evidence="3" type="ORF">B1B_00414</name>
</gene>
<keyword evidence="1" id="KW-0704">Schiff base</keyword>
<dbReference type="InterPro" id="IPR000652">
    <property type="entry name" value="Triosephosphate_isomerase"/>
</dbReference>
<evidence type="ECO:0000259" key="2">
    <source>
        <dbReference type="Pfam" id="PF05690"/>
    </source>
</evidence>
<keyword evidence="3" id="KW-0413">Isomerase</keyword>
<sequence length="59" mass="6050">MESVRRVSPAVRVLCGAGIHTRQDVSTALELGSQGILVASAVASAPDPKAAMTELARGF</sequence>
<dbReference type="Gene3D" id="3.20.20.70">
    <property type="entry name" value="Aldolase class I"/>
    <property type="match status" value="1"/>
</dbReference>
<organism evidence="3">
    <name type="scientific">mine drainage metagenome</name>
    <dbReference type="NCBI Taxonomy" id="410659"/>
    <lineage>
        <taxon>unclassified sequences</taxon>
        <taxon>metagenomes</taxon>
        <taxon>ecological metagenomes</taxon>
    </lineage>
</organism>
<dbReference type="InterPro" id="IPR033983">
    <property type="entry name" value="Thiazole_synthase_ThiG"/>
</dbReference>
<dbReference type="PROSITE" id="PS51440">
    <property type="entry name" value="TIM_2"/>
    <property type="match status" value="1"/>
</dbReference>
<reference evidence="3" key="1">
    <citation type="submission" date="2013-08" db="EMBL/GenBank/DDBJ databases">
        <authorList>
            <person name="Mendez C."/>
            <person name="Richter M."/>
            <person name="Ferrer M."/>
            <person name="Sanchez J."/>
        </authorList>
    </citation>
    <scope>NUCLEOTIDE SEQUENCE</scope>
</reference>